<dbReference type="AlphaFoldDB" id="A0A2Z6AZY4"/>
<accession>A0A2Z6AZY4</accession>
<dbReference type="EMBL" id="AP017378">
    <property type="protein sequence ID" value="BBD08778.1"/>
    <property type="molecule type" value="Genomic_DNA"/>
</dbReference>
<dbReference type="KEGG" id="dfl:DFE_2052"/>
<sequence length="90" mass="10335">MTERRKDDVSVSDEIADLEREAEEILLQRETVVAQIRQLREAEDPATGTYYAQEIFRLSQDKLRLATEAELCKCKANRLRLGNKPTGIVQ</sequence>
<proteinExistence type="predicted"/>
<keyword evidence="2" id="KW-1185">Reference proteome</keyword>
<reference evidence="1 2" key="1">
    <citation type="journal article" date="2018" name="Sci. Adv.">
        <title>Multi-heme cytochromes provide a pathway for survival in energy-limited environments.</title>
        <authorList>
            <person name="Deng X."/>
            <person name="Dohmae N."/>
            <person name="Nealson K.H."/>
            <person name="Hashimoto K."/>
            <person name="Okamoto A."/>
        </authorList>
    </citation>
    <scope>NUCLEOTIDE SEQUENCE [LARGE SCALE GENOMIC DNA]</scope>
    <source>
        <strain evidence="1 2">IS5</strain>
    </source>
</reference>
<evidence type="ECO:0000313" key="1">
    <source>
        <dbReference type="EMBL" id="BBD08778.1"/>
    </source>
</evidence>
<dbReference type="Proteomes" id="UP000269883">
    <property type="component" value="Chromosome"/>
</dbReference>
<name>A0A2Z6AZY4_9BACT</name>
<evidence type="ECO:0000313" key="2">
    <source>
        <dbReference type="Proteomes" id="UP000269883"/>
    </source>
</evidence>
<protein>
    <submittedName>
        <fullName evidence="1">Uncharacterized protein</fullName>
    </submittedName>
</protein>
<organism evidence="1 2">
    <name type="scientific">Desulfovibrio ferrophilus</name>
    <dbReference type="NCBI Taxonomy" id="241368"/>
    <lineage>
        <taxon>Bacteria</taxon>
        <taxon>Pseudomonadati</taxon>
        <taxon>Thermodesulfobacteriota</taxon>
        <taxon>Desulfovibrionia</taxon>
        <taxon>Desulfovibrionales</taxon>
        <taxon>Desulfovibrionaceae</taxon>
        <taxon>Desulfovibrio</taxon>
    </lineage>
</organism>
<gene>
    <name evidence="1" type="ORF">DFE_2052</name>
</gene>
<dbReference type="RefSeq" id="WP_126379164.1">
    <property type="nucleotide sequence ID" value="NZ_AP017378.1"/>
</dbReference>
<dbReference type="OrthoDB" id="5459991at2"/>